<evidence type="ECO:0000256" key="2">
    <source>
        <dbReference type="SAM" id="SignalP"/>
    </source>
</evidence>
<feature type="region of interest" description="Disordered" evidence="1">
    <location>
        <begin position="240"/>
        <end position="322"/>
    </location>
</feature>
<dbReference type="Proteomes" id="UP001280581">
    <property type="component" value="Unassembled WGS sequence"/>
</dbReference>
<keyword evidence="2" id="KW-0732">Signal</keyword>
<feature type="signal peptide" evidence="2">
    <location>
        <begin position="1"/>
        <end position="21"/>
    </location>
</feature>
<feature type="region of interest" description="Disordered" evidence="1">
    <location>
        <begin position="29"/>
        <end position="53"/>
    </location>
</feature>
<feature type="region of interest" description="Disordered" evidence="1">
    <location>
        <begin position="181"/>
        <end position="208"/>
    </location>
</feature>
<reference evidence="3 4" key="1">
    <citation type="submission" date="2021-02" db="EMBL/GenBank/DDBJ databases">
        <title>Genome assembly of Pseudopithomyces chartarum.</title>
        <authorList>
            <person name="Jauregui R."/>
            <person name="Singh J."/>
            <person name="Voisey C."/>
        </authorList>
    </citation>
    <scope>NUCLEOTIDE SEQUENCE [LARGE SCALE GENOMIC DNA]</scope>
    <source>
        <strain evidence="3 4">AGR01</strain>
    </source>
</reference>
<evidence type="ECO:0000313" key="3">
    <source>
        <dbReference type="EMBL" id="KAK3217150.1"/>
    </source>
</evidence>
<feature type="compositionally biased region" description="Polar residues" evidence="1">
    <location>
        <begin position="250"/>
        <end position="259"/>
    </location>
</feature>
<accession>A0AAN6M654</accession>
<feature type="compositionally biased region" description="Pro residues" evidence="1">
    <location>
        <begin position="275"/>
        <end position="322"/>
    </location>
</feature>
<protein>
    <submittedName>
        <fullName evidence="3">Uncharacterized protein</fullName>
    </submittedName>
</protein>
<keyword evidence="4" id="KW-1185">Reference proteome</keyword>
<feature type="chain" id="PRO_5043027844" evidence="2">
    <location>
        <begin position="22"/>
        <end position="322"/>
    </location>
</feature>
<dbReference type="PRINTS" id="PR01217">
    <property type="entry name" value="PRICHEXTENSN"/>
</dbReference>
<feature type="region of interest" description="Disordered" evidence="1">
    <location>
        <begin position="131"/>
        <end position="158"/>
    </location>
</feature>
<feature type="compositionally biased region" description="Low complexity" evidence="1">
    <location>
        <begin position="181"/>
        <end position="201"/>
    </location>
</feature>
<feature type="compositionally biased region" description="Polar residues" evidence="1">
    <location>
        <begin position="131"/>
        <end position="147"/>
    </location>
</feature>
<proteinExistence type="predicted"/>
<evidence type="ECO:0000256" key="1">
    <source>
        <dbReference type="SAM" id="MobiDB-lite"/>
    </source>
</evidence>
<comment type="caution">
    <text evidence="3">The sequence shown here is derived from an EMBL/GenBank/DDBJ whole genome shotgun (WGS) entry which is preliminary data.</text>
</comment>
<feature type="compositionally biased region" description="Low complexity" evidence="1">
    <location>
        <begin position="148"/>
        <end position="158"/>
    </location>
</feature>
<dbReference type="AlphaFoldDB" id="A0AAN6M654"/>
<feature type="compositionally biased region" description="Low complexity" evidence="1">
    <location>
        <begin position="260"/>
        <end position="274"/>
    </location>
</feature>
<evidence type="ECO:0000313" key="4">
    <source>
        <dbReference type="Proteomes" id="UP001280581"/>
    </source>
</evidence>
<organism evidence="3 4">
    <name type="scientific">Pseudopithomyces chartarum</name>
    <dbReference type="NCBI Taxonomy" id="1892770"/>
    <lineage>
        <taxon>Eukaryota</taxon>
        <taxon>Fungi</taxon>
        <taxon>Dikarya</taxon>
        <taxon>Ascomycota</taxon>
        <taxon>Pezizomycotina</taxon>
        <taxon>Dothideomycetes</taxon>
        <taxon>Pleosporomycetidae</taxon>
        <taxon>Pleosporales</taxon>
        <taxon>Massarineae</taxon>
        <taxon>Didymosphaeriaceae</taxon>
        <taxon>Pseudopithomyces</taxon>
    </lineage>
</organism>
<dbReference type="EMBL" id="WVTA01000001">
    <property type="protein sequence ID" value="KAK3217150.1"/>
    <property type="molecule type" value="Genomic_DNA"/>
</dbReference>
<name>A0AAN6M654_9PLEO</name>
<gene>
    <name evidence="3" type="ORF">GRF29_1g2104714</name>
</gene>
<sequence length="322" mass="33054">MRAPKALFGIMMAISFEYLSAANESNIPTEDTTVSSASLDSSMETPGTVASSLRPSATSYDSAFSGGNLSGASFTVVTIYPVFSLDSQGSTKVATDTRPAIVFPVIDSAGQTVLVTSTIFDTSNLSPYTESAESVSASQATPTSDHYSSSPRPSSVEIPETLSSTELSTLTSSFTTDISLTQPSTDIRSSVRISSRGSQGSFSAPLRPVSDSTTIMKITPSAPYLNSTASSVKTGIATSQPPFSAPLRPVSNSTTIPTVPTSAPYPNTTTSSPPTSTPPPPSSAPNPPTHSSPPSPIPPPTPPSHLPSPPKDAPTKTAPPPA</sequence>